<dbReference type="Pfam" id="PF08677">
    <property type="entry name" value="GP11"/>
    <property type="match status" value="1"/>
</dbReference>
<name>A0A219YBW1_9CAUD</name>
<evidence type="ECO:0000313" key="2">
    <source>
        <dbReference type="EMBL" id="APU01486.1"/>
    </source>
</evidence>
<evidence type="ECO:0000256" key="1">
    <source>
        <dbReference type="SAM" id="MobiDB-lite"/>
    </source>
</evidence>
<dbReference type="InterPro" id="IPR015976">
    <property type="entry name" value="Phage_T4_Gp11_C"/>
</dbReference>
<dbReference type="Gene3D" id="3.90.1160.10">
    <property type="entry name" value="Baseplate structural protein gp11, finger domain"/>
    <property type="match status" value="1"/>
</dbReference>
<dbReference type="Gene3D" id="2.20.20.20">
    <property type="entry name" value="Baseplate structural protein gp11, C-terminal domain"/>
    <property type="match status" value="1"/>
</dbReference>
<reference evidence="2 3" key="1">
    <citation type="journal article" date="2017" name="Sci. Rep.">
        <title>Characterization and diversity of phages infecting Aeromonas salmonicida subsp. salmonicida.</title>
        <authorList>
            <person name="Vincent A.T."/>
            <person name="Paquet V.E."/>
            <person name="Bernatchez A."/>
            <person name="Tremblay D.M."/>
            <person name="Moineau S."/>
            <person name="Charette S.J."/>
        </authorList>
    </citation>
    <scope>NUCLEOTIDE SEQUENCE [LARGE SCALE GENOMIC DNA]</scope>
</reference>
<dbReference type="InterPro" id="IPR015982">
    <property type="entry name" value="Baseplate_struct_Gp11_N_sf"/>
</dbReference>
<dbReference type="Proteomes" id="UP000225215">
    <property type="component" value="Segment"/>
</dbReference>
<dbReference type="EMBL" id="KY290955">
    <property type="protein sequence ID" value="APU01486.1"/>
    <property type="molecule type" value="Genomic_DNA"/>
</dbReference>
<dbReference type="InterPro" id="IPR043180">
    <property type="entry name" value="Baseplate_struct_Gp11_C"/>
</dbReference>
<dbReference type="SUPFAM" id="SSF56558">
    <property type="entry name" value="Baseplate structural protein gp11"/>
    <property type="match status" value="1"/>
</dbReference>
<organism evidence="2 3">
    <name type="scientific">Aeromonas phage 65.2</name>
    <dbReference type="NCBI Taxonomy" id="1932896"/>
    <lineage>
        <taxon>Viruses</taxon>
        <taxon>Duplodnaviria</taxon>
        <taxon>Heunggongvirae</taxon>
        <taxon>Uroviricota</taxon>
        <taxon>Caudoviricetes</taxon>
        <taxon>Pantevenvirales</taxon>
        <taxon>Straboviridae</taxon>
        <taxon>Emmerichvirinae</taxon>
        <taxon>Ishigurovirus</taxon>
        <taxon>Ishigurovirus osborne</taxon>
    </lineage>
</organism>
<accession>A0A219YBW1</accession>
<dbReference type="InterPro" id="IPR036214">
    <property type="entry name" value="Gp11_sf"/>
</dbReference>
<feature type="region of interest" description="Disordered" evidence="1">
    <location>
        <begin position="74"/>
        <end position="95"/>
    </location>
</feature>
<dbReference type="InterPro" id="IPR014791">
    <property type="entry name" value="Baseplate_struct_Gp11"/>
</dbReference>
<evidence type="ECO:0000313" key="3">
    <source>
        <dbReference type="Proteomes" id="UP000225215"/>
    </source>
</evidence>
<protein>
    <submittedName>
        <fullName evidence="2">Baseplate protein</fullName>
    </submittedName>
</protein>
<sequence>MPEYTVRYEWSSSNDGISWTVVADPTAATDNLKITPTNLAYGKTKYKVVIEELNPLGAVTSTVESDVASATVFDGRTSGKPTRARDGSKIRSRKSTDHEFIQTPVMDTLSVVGNIGNATLQDITKHVDFPTVQNAISDAAYVGRLNVNSIIINTDNTDPGGSPQLDTLVFSGLVSSPNAGDVAILDIFGRRVTVPDGSSATAVRDATLEMLLDFQTNDLYVRDVVPLGTDTINFAYRDMRDHTPEPWSQYGMNMDWSVGSPARYGYGYWNMFLSEDKTANDTSVVKLYYWKRIG</sequence>
<proteinExistence type="predicted"/>
<dbReference type="Gene3D" id="1.10.286.30">
    <property type="entry name" value="Baseplate structural protein GP11, N-terminal domain"/>
    <property type="match status" value="1"/>
</dbReference>
<feature type="compositionally biased region" description="Basic and acidic residues" evidence="1">
    <location>
        <begin position="83"/>
        <end position="95"/>
    </location>
</feature>